<gene>
    <name evidence="2" type="ordered locus">Halxa_3876</name>
</gene>
<dbReference type="HOGENOM" id="CLU_048478_0_2_2"/>
<dbReference type="InterPro" id="IPR036866">
    <property type="entry name" value="RibonucZ/Hydroxyglut_hydro"/>
</dbReference>
<dbReference type="SMART" id="SM00849">
    <property type="entry name" value="Lactamase_B"/>
    <property type="match status" value="1"/>
</dbReference>
<name>F8DD08_HALXS</name>
<dbReference type="eggNOG" id="arCOG00498">
    <property type="taxonomic scope" value="Archaea"/>
</dbReference>
<evidence type="ECO:0000313" key="2">
    <source>
        <dbReference type="EMBL" id="AEH38481.1"/>
    </source>
</evidence>
<dbReference type="InterPro" id="IPR050662">
    <property type="entry name" value="Sec-metab_biosynth-thioest"/>
</dbReference>
<sequence>MDRITLENEEFEGRNNAYVLEDESGAGDDDLALVDTGIATPDTRAQLREGLAERGYDFADVDAIVLTHFHPDHAGLAGEIQAAGGATVYVHEADAPLVEQDPDAVEDFERRRRESLERWGVPDEPRDELLGFLEAADGITGEPVDVTPISDGDVLEVGGRRLETVHAPGHAAGLCCFEQLDGDGGDESAAEAFVGDAVLPVYTPNVGGADIRVERPLEKYLTTLRQIAECDYERIWPGHRDPIEDPTERALTIAMHHRERTENVLEALREHGPADPWTVSADLFGDLAGIHILHGPGEAYAHLDHLRHEGVVELEDGEYRLLDPDRAFDLDGLVPVPAPDSETVSDA</sequence>
<protein>
    <submittedName>
        <fullName evidence="2">Beta-lactamase domain protein</fullName>
    </submittedName>
</protein>
<dbReference type="AlphaFoldDB" id="F8DD08"/>
<dbReference type="Pfam" id="PF00753">
    <property type="entry name" value="Lactamase_B"/>
    <property type="match status" value="1"/>
</dbReference>
<proteinExistence type="predicted"/>
<dbReference type="Proteomes" id="UP000006794">
    <property type="component" value="Chromosome"/>
</dbReference>
<dbReference type="EMBL" id="CP002839">
    <property type="protein sequence ID" value="AEH38481.1"/>
    <property type="molecule type" value="Genomic_DNA"/>
</dbReference>
<dbReference type="GeneID" id="10798818"/>
<evidence type="ECO:0000259" key="1">
    <source>
        <dbReference type="SMART" id="SM00849"/>
    </source>
</evidence>
<reference evidence="2 3" key="1">
    <citation type="journal article" date="2012" name="Stand. Genomic Sci.">
        <title>Complete genome sequence of Halopiger xanaduensis type strain (SH-6(T)).</title>
        <authorList>
            <person name="Anderson I."/>
            <person name="Tindall B.J."/>
            <person name="Rohde M."/>
            <person name="Lucas S."/>
            <person name="Han J."/>
            <person name="Lapidus A."/>
            <person name="Cheng J.F."/>
            <person name="Goodwin L."/>
            <person name="Pitluck S."/>
            <person name="Peters L."/>
            <person name="Pati A."/>
            <person name="Mikhailova N."/>
            <person name="Pagani I."/>
            <person name="Teshima H."/>
            <person name="Han C."/>
            <person name="Tapia R."/>
            <person name="Land M."/>
            <person name="Woyke T."/>
            <person name="Klenk H.P."/>
            <person name="Kyrpides N."/>
            <person name="Ivanova N."/>
        </authorList>
    </citation>
    <scope>NUCLEOTIDE SEQUENCE [LARGE SCALE GENOMIC DNA]</scope>
    <source>
        <strain evidence="3">DSM 18323 / JCM 14033 / SH-6</strain>
    </source>
</reference>
<dbReference type="KEGG" id="hxa:Halxa_3876"/>
<dbReference type="STRING" id="797210.Halxa_3876"/>
<dbReference type="CDD" id="cd07725">
    <property type="entry name" value="TTHA1429-like_MBL-fold"/>
    <property type="match status" value="1"/>
</dbReference>
<keyword evidence="3" id="KW-1185">Reference proteome</keyword>
<dbReference type="PANTHER" id="PTHR23131">
    <property type="entry name" value="ENDORIBONUCLEASE LACTB2"/>
    <property type="match status" value="1"/>
</dbReference>
<dbReference type="InterPro" id="IPR001279">
    <property type="entry name" value="Metallo-B-lactamas"/>
</dbReference>
<accession>F8DD08</accession>
<dbReference type="SUPFAM" id="SSF56281">
    <property type="entry name" value="Metallo-hydrolase/oxidoreductase"/>
    <property type="match status" value="1"/>
</dbReference>
<dbReference type="Gene3D" id="3.60.15.10">
    <property type="entry name" value="Ribonuclease Z/Hydroxyacylglutathione hydrolase-like"/>
    <property type="match status" value="1"/>
</dbReference>
<evidence type="ECO:0000313" key="3">
    <source>
        <dbReference type="Proteomes" id="UP000006794"/>
    </source>
</evidence>
<dbReference type="PANTHER" id="PTHR23131:SF4">
    <property type="entry name" value="METALLO-BETA-LACTAMASE SUPERFAMILY POTEIN"/>
    <property type="match status" value="1"/>
</dbReference>
<feature type="domain" description="Metallo-beta-lactamase" evidence="1">
    <location>
        <begin position="14"/>
        <end position="239"/>
    </location>
</feature>
<dbReference type="OrthoDB" id="205181at2157"/>
<dbReference type="RefSeq" id="WP_013881367.1">
    <property type="nucleotide sequence ID" value="NC_015666.1"/>
</dbReference>
<organism evidence="2 3">
    <name type="scientific">Halopiger xanaduensis (strain DSM 18323 / JCM 14033 / SH-6)</name>
    <dbReference type="NCBI Taxonomy" id="797210"/>
    <lineage>
        <taxon>Archaea</taxon>
        <taxon>Methanobacteriati</taxon>
        <taxon>Methanobacteriota</taxon>
        <taxon>Stenosarchaea group</taxon>
        <taxon>Halobacteria</taxon>
        <taxon>Halobacteriales</taxon>
        <taxon>Natrialbaceae</taxon>
        <taxon>Halopiger</taxon>
    </lineage>
</organism>